<comment type="catalytic activity">
    <reaction evidence="12">
        <text>Couples ATP hydrolysis with the unwinding of duplex DNA by translocating in the 3'-5' direction.</text>
        <dbReference type="EC" id="5.6.2.4"/>
    </reaction>
</comment>
<keyword evidence="5" id="KW-0378">Hydrolase</keyword>
<evidence type="ECO:0000313" key="17">
    <source>
        <dbReference type="EMBL" id="CAB4543971.1"/>
    </source>
</evidence>
<dbReference type="EMBL" id="CAEZSH010000114">
    <property type="protein sequence ID" value="CAB4543971.1"/>
    <property type="molecule type" value="Genomic_DNA"/>
</dbReference>
<dbReference type="InterPro" id="IPR027417">
    <property type="entry name" value="P-loop_NTPase"/>
</dbReference>
<evidence type="ECO:0000256" key="13">
    <source>
        <dbReference type="ARBA" id="ARBA00034808"/>
    </source>
</evidence>
<keyword evidence="6" id="KW-0347">Helicase</keyword>
<dbReference type="Gene3D" id="3.40.50.300">
    <property type="entry name" value="P-loop containing nucleotide triphosphate hydrolases"/>
    <property type="match status" value="2"/>
</dbReference>
<dbReference type="GO" id="GO:0003677">
    <property type="term" value="F:DNA binding"/>
    <property type="evidence" value="ECO:0007669"/>
    <property type="project" value="UniProtKB-KW"/>
</dbReference>
<comment type="catalytic activity">
    <reaction evidence="14">
        <text>ATP + H2O = ADP + phosphate + H(+)</text>
        <dbReference type="Rhea" id="RHEA:13065"/>
        <dbReference type="ChEBI" id="CHEBI:15377"/>
        <dbReference type="ChEBI" id="CHEBI:15378"/>
        <dbReference type="ChEBI" id="CHEBI:30616"/>
        <dbReference type="ChEBI" id="CHEBI:43474"/>
        <dbReference type="ChEBI" id="CHEBI:456216"/>
        <dbReference type="EC" id="5.6.2.4"/>
    </reaction>
</comment>
<dbReference type="SUPFAM" id="SSF52540">
    <property type="entry name" value="P-loop containing nucleoside triphosphate hydrolases"/>
    <property type="match status" value="1"/>
</dbReference>
<gene>
    <name evidence="17" type="ORF">UFOPK1410_00843</name>
</gene>
<evidence type="ECO:0000256" key="12">
    <source>
        <dbReference type="ARBA" id="ARBA00034617"/>
    </source>
</evidence>
<dbReference type="InterPro" id="IPR014017">
    <property type="entry name" value="DNA_helicase_UvrD-like_C"/>
</dbReference>
<reference evidence="17" key="1">
    <citation type="submission" date="2020-05" db="EMBL/GenBank/DDBJ databases">
        <authorList>
            <person name="Chiriac C."/>
            <person name="Salcher M."/>
            <person name="Ghai R."/>
            <person name="Kavagutti S V."/>
        </authorList>
    </citation>
    <scope>NUCLEOTIDE SEQUENCE</scope>
</reference>
<dbReference type="Pfam" id="PF00580">
    <property type="entry name" value="UvrD-helicase"/>
    <property type="match status" value="1"/>
</dbReference>
<evidence type="ECO:0000256" key="5">
    <source>
        <dbReference type="ARBA" id="ARBA00022801"/>
    </source>
</evidence>
<evidence type="ECO:0000256" key="11">
    <source>
        <dbReference type="ARBA" id="ARBA00023235"/>
    </source>
</evidence>
<organism evidence="17">
    <name type="scientific">freshwater metagenome</name>
    <dbReference type="NCBI Taxonomy" id="449393"/>
    <lineage>
        <taxon>unclassified sequences</taxon>
        <taxon>metagenomes</taxon>
        <taxon>ecological metagenomes</taxon>
    </lineage>
</organism>
<keyword evidence="8" id="KW-0067">ATP-binding</keyword>
<feature type="domain" description="UvrD-like helicase C-terminal" evidence="16">
    <location>
        <begin position="361"/>
        <end position="674"/>
    </location>
</feature>
<dbReference type="PROSITE" id="PS51217">
    <property type="entry name" value="UVRD_HELICASE_CTER"/>
    <property type="match status" value="1"/>
</dbReference>
<dbReference type="InterPro" id="IPR011604">
    <property type="entry name" value="PDDEXK-like_dom_sf"/>
</dbReference>
<dbReference type="GO" id="GO:0000725">
    <property type="term" value="P:recombinational repair"/>
    <property type="evidence" value="ECO:0007669"/>
    <property type="project" value="TreeGrafter"/>
</dbReference>
<protein>
    <recommendedName>
        <fullName evidence="13">DNA 3'-5' helicase</fullName>
        <ecNumber evidence="13">5.6.2.4</ecNumber>
    </recommendedName>
</protein>
<keyword evidence="10" id="KW-0234">DNA repair</keyword>
<evidence type="ECO:0000256" key="1">
    <source>
        <dbReference type="ARBA" id="ARBA00009922"/>
    </source>
</evidence>
<evidence type="ECO:0000256" key="14">
    <source>
        <dbReference type="ARBA" id="ARBA00048988"/>
    </source>
</evidence>
<dbReference type="GO" id="GO:0043138">
    <property type="term" value="F:3'-5' DNA helicase activity"/>
    <property type="evidence" value="ECO:0007669"/>
    <property type="project" value="UniProtKB-EC"/>
</dbReference>
<dbReference type="Pfam" id="PF12705">
    <property type="entry name" value="PDDEXK_1"/>
    <property type="match status" value="1"/>
</dbReference>
<dbReference type="Pfam" id="PF13361">
    <property type="entry name" value="UvrD_C"/>
    <property type="match status" value="1"/>
</dbReference>
<name>A0A6J6BXQ3_9ZZZZ</name>
<dbReference type="GO" id="GO:0004527">
    <property type="term" value="F:exonuclease activity"/>
    <property type="evidence" value="ECO:0007669"/>
    <property type="project" value="UniProtKB-KW"/>
</dbReference>
<evidence type="ECO:0000256" key="3">
    <source>
        <dbReference type="ARBA" id="ARBA00022741"/>
    </source>
</evidence>
<evidence type="ECO:0000256" key="9">
    <source>
        <dbReference type="ARBA" id="ARBA00023125"/>
    </source>
</evidence>
<dbReference type="PROSITE" id="PS51198">
    <property type="entry name" value="UVRD_HELICASE_ATP_BIND"/>
    <property type="match status" value="1"/>
</dbReference>
<keyword evidence="11" id="KW-0413">Isomerase</keyword>
<evidence type="ECO:0000256" key="4">
    <source>
        <dbReference type="ARBA" id="ARBA00022763"/>
    </source>
</evidence>
<keyword evidence="7" id="KW-0269">Exonuclease</keyword>
<accession>A0A6J6BXQ3</accession>
<dbReference type="InterPro" id="IPR014016">
    <property type="entry name" value="UvrD-like_ATP-bd"/>
</dbReference>
<dbReference type="Gene3D" id="1.10.10.160">
    <property type="match status" value="1"/>
</dbReference>
<dbReference type="Gene3D" id="1.10.486.10">
    <property type="entry name" value="PCRA, domain 4"/>
    <property type="match status" value="1"/>
</dbReference>
<dbReference type="GO" id="GO:0005524">
    <property type="term" value="F:ATP binding"/>
    <property type="evidence" value="ECO:0007669"/>
    <property type="project" value="UniProtKB-KW"/>
</dbReference>
<evidence type="ECO:0000256" key="10">
    <source>
        <dbReference type="ARBA" id="ARBA00023204"/>
    </source>
</evidence>
<keyword evidence="3" id="KW-0547">Nucleotide-binding</keyword>
<dbReference type="InterPro" id="IPR013986">
    <property type="entry name" value="DExx_box_DNA_helicase_dom_sf"/>
</dbReference>
<dbReference type="EC" id="5.6.2.4" evidence="13"/>
<dbReference type="GO" id="GO:0005829">
    <property type="term" value="C:cytosol"/>
    <property type="evidence" value="ECO:0007669"/>
    <property type="project" value="TreeGrafter"/>
</dbReference>
<dbReference type="PANTHER" id="PTHR11070:SF55">
    <property type="entry name" value="DNA 3'-5' HELICASE"/>
    <property type="match status" value="1"/>
</dbReference>
<evidence type="ECO:0000256" key="8">
    <source>
        <dbReference type="ARBA" id="ARBA00022840"/>
    </source>
</evidence>
<comment type="similarity">
    <text evidence="1">Belongs to the helicase family. UvrD subfamily.</text>
</comment>
<dbReference type="GO" id="GO:0033202">
    <property type="term" value="C:DNA helicase complex"/>
    <property type="evidence" value="ECO:0007669"/>
    <property type="project" value="TreeGrafter"/>
</dbReference>
<evidence type="ECO:0000256" key="2">
    <source>
        <dbReference type="ARBA" id="ARBA00022722"/>
    </source>
</evidence>
<sequence>MSRTIGANQVFLSIQDPAKLAQNPNMHLTDEQQKAVEAPLDAPVLVIAGAGSGKTELMSIRVLWLIANSLALPQDILGLTFTRKAASELAKRINNGIARLEQTEYWPAELTTTGYSLPTISTYNSYANSLFRDNALALGYEPEAALLTDSSAYQLAKKVVLNFGNELGVQLDEVDLTLKTAIDGVLKLAAELNDNLATGEDVAAVIAELKRQIAAVPTKKEKLAATHADFFAGAFKTEVLVLLAEQYRREKLLQGYVDYSDQVALAERAVREIDSLRDTERELHKIVLLDEYQDTSYLQTSFLRALYADHPVFAVGDPNQSIYGWRGASATNLNEYVETFSTDKAKPVTQLKLSTSWRNPKVVLDVANVISQPLASLAPFQAERGIAATEVVQLQARDNAPEGKILVDWQEDIVSEAKGVASWVKDKLTESNGQASAAVLFRLKAQMALFVSELENQGLDVDVVGLGGLLEMPEIIDLVSALKVVHSPSAGAALVRLLAGPRWRIGAKDVARLHRYAKSLAKKQSEDIWDLVEGNLGSDYDASIVDALDILVDSKLESIYSMSADSMSRLRDAGMLLRQLRSQTGLALVDFVKYVAKELQLDIEVAANPRRINPMAHLNSFFSLVAGYASAGPNYLGAFIEWLDFAQTREKLEVPTAPGRKGVVQVLTVHAAKGLEWDFVAVPNLIQDDFPKKPRSSKGWMTAGVLPYPLRGDRLSLPEHSLKNVSVEADFKRAREEFTSDVNVYLEREERRLAYVAFTRPKLELRLSGSKFKSTATEQDPSNYLLEVVATRDPRVDVLGATTPYELPGYESETNPLLAHALTAVWPSDPLGERHRVKVEAAAAEVQASIEQGAPASTPDALVAQINTDIDSLIREVTVREVSATRVKLPVRIPASRFKDFVKDPAKLAEQFRRPLPEKPYEATMTGTLFHLWVEQRYGLVSNAEALDAQDALARIDELSPEVLETLQSNFETSRWAKLQAREVETEIQVTIAENTFICKIDAVFDVPESDNELAGKTVEIVDWKTGVSPKTPEEIAERALQLALYRMAYSRRHNIPEQQIAVCLYYVAENVALRPEVPSTTELISLWNSVLENLETV</sequence>
<dbReference type="CDD" id="cd17932">
    <property type="entry name" value="DEXQc_UvrD"/>
    <property type="match status" value="1"/>
</dbReference>
<keyword evidence="4" id="KW-0227">DNA damage</keyword>
<evidence type="ECO:0000256" key="7">
    <source>
        <dbReference type="ARBA" id="ARBA00022839"/>
    </source>
</evidence>
<dbReference type="AlphaFoldDB" id="A0A6J6BXQ3"/>
<dbReference type="InterPro" id="IPR038726">
    <property type="entry name" value="PDDEXK_AddAB-type"/>
</dbReference>
<dbReference type="PANTHER" id="PTHR11070">
    <property type="entry name" value="UVRD / RECB / PCRA DNA HELICASE FAMILY MEMBER"/>
    <property type="match status" value="1"/>
</dbReference>
<evidence type="ECO:0000256" key="6">
    <source>
        <dbReference type="ARBA" id="ARBA00022806"/>
    </source>
</evidence>
<evidence type="ECO:0000259" key="16">
    <source>
        <dbReference type="PROSITE" id="PS51217"/>
    </source>
</evidence>
<keyword evidence="2" id="KW-0540">Nuclease</keyword>
<dbReference type="Gene3D" id="3.90.320.10">
    <property type="match status" value="1"/>
</dbReference>
<dbReference type="InterPro" id="IPR000212">
    <property type="entry name" value="DNA_helicase_UvrD/REP"/>
</dbReference>
<feature type="domain" description="UvrD-like helicase ATP-binding" evidence="15">
    <location>
        <begin position="27"/>
        <end position="360"/>
    </location>
</feature>
<proteinExistence type="inferred from homology"/>
<keyword evidence="9" id="KW-0238">DNA-binding</keyword>
<evidence type="ECO:0000259" key="15">
    <source>
        <dbReference type="PROSITE" id="PS51198"/>
    </source>
</evidence>